<feature type="non-terminal residue" evidence="13">
    <location>
        <position position="132"/>
    </location>
</feature>
<feature type="transmembrane region" description="Helical" evidence="12">
    <location>
        <begin position="63"/>
        <end position="94"/>
    </location>
</feature>
<dbReference type="EMBL" id="KV895631">
    <property type="protein sequence ID" value="OON17266.1"/>
    <property type="molecule type" value="Genomic_DNA"/>
</dbReference>
<evidence type="ECO:0000256" key="2">
    <source>
        <dbReference type="ARBA" id="ARBA00006434"/>
    </source>
</evidence>
<dbReference type="Gene3D" id="1.20.1730.10">
    <property type="entry name" value="Sodium/glucose cotransporter"/>
    <property type="match status" value="1"/>
</dbReference>
<protein>
    <submittedName>
        <fullName evidence="13">Uncharacterized protein</fullName>
    </submittedName>
</protein>
<dbReference type="Pfam" id="PF00474">
    <property type="entry name" value="SSF"/>
    <property type="match status" value="1"/>
</dbReference>
<dbReference type="GO" id="GO:0006814">
    <property type="term" value="P:sodium ion transport"/>
    <property type="evidence" value="ECO:0007669"/>
    <property type="project" value="UniProtKB-KW"/>
</dbReference>
<comment type="subcellular location">
    <subcellularLocation>
        <location evidence="1">Cell membrane</location>
        <topology evidence="1">Multi-pass membrane protein</topology>
    </subcellularLocation>
</comment>
<evidence type="ECO:0000256" key="1">
    <source>
        <dbReference type="ARBA" id="ARBA00004651"/>
    </source>
</evidence>
<proteinExistence type="inferred from homology"/>
<keyword evidence="4" id="KW-1003">Cell membrane</keyword>
<evidence type="ECO:0000256" key="10">
    <source>
        <dbReference type="ARBA" id="ARBA00023201"/>
    </source>
</evidence>
<evidence type="ECO:0000256" key="8">
    <source>
        <dbReference type="ARBA" id="ARBA00023065"/>
    </source>
</evidence>
<evidence type="ECO:0000256" key="4">
    <source>
        <dbReference type="ARBA" id="ARBA00022475"/>
    </source>
</evidence>
<feature type="non-terminal residue" evidence="13">
    <location>
        <position position="1"/>
    </location>
</feature>
<keyword evidence="14" id="KW-1185">Reference proteome</keyword>
<keyword evidence="9 12" id="KW-0472">Membrane</keyword>
<evidence type="ECO:0000256" key="3">
    <source>
        <dbReference type="ARBA" id="ARBA00022448"/>
    </source>
</evidence>
<keyword evidence="8" id="KW-0406">Ion transport</keyword>
<keyword evidence="10" id="KW-0739">Sodium transport</keyword>
<gene>
    <name evidence="13" type="ORF">X801_06898</name>
</gene>
<name>A0A1S8WS16_OPIVI</name>
<evidence type="ECO:0000256" key="5">
    <source>
        <dbReference type="ARBA" id="ARBA00022692"/>
    </source>
</evidence>
<evidence type="ECO:0000256" key="9">
    <source>
        <dbReference type="ARBA" id="ARBA00023136"/>
    </source>
</evidence>
<dbReference type="Proteomes" id="UP000243686">
    <property type="component" value="Unassembled WGS sequence"/>
</dbReference>
<dbReference type="GO" id="GO:0015293">
    <property type="term" value="F:symporter activity"/>
    <property type="evidence" value="ECO:0007669"/>
    <property type="project" value="TreeGrafter"/>
</dbReference>
<feature type="transmembrane region" description="Helical" evidence="12">
    <location>
        <begin position="106"/>
        <end position="129"/>
    </location>
</feature>
<dbReference type="InterPro" id="IPR038377">
    <property type="entry name" value="Na/Glc_symporter_sf"/>
</dbReference>
<organism evidence="13 14">
    <name type="scientific">Opisthorchis viverrini</name>
    <name type="common">Southeast Asian liver fluke</name>
    <dbReference type="NCBI Taxonomy" id="6198"/>
    <lineage>
        <taxon>Eukaryota</taxon>
        <taxon>Metazoa</taxon>
        <taxon>Spiralia</taxon>
        <taxon>Lophotrochozoa</taxon>
        <taxon>Platyhelminthes</taxon>
        <taxon>Trematoda</taxon>
        <taxon>Digenea</taxon>
        <taxon>Opisthorchiida</taxon>
        <taxon>Opisthorchiata</taxon>
        <taxon>Opisthorchiidae</taxon>
        <taxon>Opisthorchis</taxon>
    </lineage>
</organism>
<dbReference type="InterPro" id="IPR001734">
    <property type="entry name" value="Na/solute_symporter"/>
</dbReference>
<feature type="transmembrane region" description="Helical" evidence="12">
    <location>
        <begin position="12"/>
        <end position="42"/>
    </location>
</feature>
<evidence type="ECO:0000313" key="13">
    <source>
        <dbReference type="EMBL" id="OON17266.1"/>
    </source>
</evidence>
<dbReference type="PANTHER" id="PTHR42985:SF2">
    <property type="entry name" value="SODIUM-DEPENDENT MULTIVITAMIN TRANSPORTER"/>
    <property type="match status" value="1"/>
</dbReference>
<keyword evidence="6 12" id="KW-1133">Transmembrane helix</keyword>
<evidence type="ECO:0000313" key="14">
    <source>
        <dbReference type="Proteomes" id="UP000243686"/>
    </source>
</evidence>
<accession>A0A1S8WS16</accession>
<evidence type="ECO:0000256" key="6">
    <source>
        <dbReference type="ARBA" id="ARBA00022989"/>
    </source>
</evidence>
<keyword evidence="3" id="KW-0813">Transport</keyword>
<dbReference type="PANTHER" id="PTHR42985">
    <property type="entry name" value="SODIUM-COUPLED MONOCARBOXYLATE TRANSPORTER"/>
    <property type="match status" value="1"/>
</dbReference>
<dbReference type="InterPro" id="IPR051163">
    <property type="entry name" value="Sodium:Solute_Symporter_SSF"/>
</dbReference>
<evidence type="ECO:0000256" key="12">
    <source>
        <dbReference type="SAM" id="Phobius"/>
    </source>
</evidence>
<keyword evidence="7" id="KW-0915">Sodium</keyword>
<evidence type="ECO:0000256" key="7">
    <source>
        <dbReference type="ARBA" id="ARBA00023053"/>
    </source>
</evidence>
<keyword evidence="5 12" id="KW-0812">Transmembrane</keyword>
<comment type="similarity">
    <text evidence="2 11">Belongs to the sodium:solute symporter (SSF) (TC 2.A.21) family.</text>
</comment>
<reference evidence="13 14" key="1">
    <citation type="submission" date="2015-03" db="EMBL/GenBank/DDBJ databases">
        <title>Draft genome of the nematode, Opisthorchis viverrini.</title>
        <authorList>
            <person name="Mitreva M."/>
        </authorList>
    </citation>
    <scope>NUCLEOTIDE SEQUENCE [LARGE SCALE GENOMIC DNA]</scope>
    <source>
        <strain evidence="13">Khon Kaen</strain>
    </source>
</reference>
<sequence>GGIRAVVWTDVLQLLVLTFGLLLIVIMGIVKVGGPQVVWNIALEGKRLQSFSFSPDPLRRHSVWILAFGGAGMVLSIYGAALVGLSTVGLAFLFEVMSSHVLPFAFSLFGAIGGPILSIFTLGILVPCINKY</sequence>
<dbReference type="GO" id="GO:0005886">
    <property type="term" value="C:plasma membrane"/>
    <property type="evidence" value="ECO:0007669"/>
    <property type="project" value="UniProtKB-SubCell"/>
</dbReference>
<dbReference type="PROSITE" id="PS50283">
    <property type="entry name" value="NA_SOLUT_SYMP_3"/>
    <property type="match status" value="1"/>
</dbReference>
<evidence type="ECO:0000256" key="11">
    <source>
        <dbReference type="RuleBase" id="RU362091"/>
    </source>
</evidence>
<dbReference type="AlphaFoldDB" id="A0A1S8WS16"/>